<evidence type="ECO:0000313" key="13">
    <source>
        <dbReference type="Proteomes" id="UP000306700"/>
    </source>
</evidence>
<evidence type="ECO:0000313" key="16">
    <source>
        <dbReference type="Proteomes" id="UP000555763"/>
    </source>
</evidence>
<dbReference type="EMBL" id="JAETYZ010000075">
    <property type="protein sequence ID" value="MBL6237349.1"/>
    <property type="molecule type" value="Genomic_DNA"/>
</dbReference>
<dbReference type="EMBL" id="AASSGK010000200">
    <property type="protein sequence ID" value="EFG2164180.1"/>
    <property type="molecule type" value="Genomic_DNA"/>
</dbReference>
<evidence type="ECO:0000313" key="11">
    <source>
        <dbReference type="EMBL" id="TJH14930.1"/>
    </source>
</evidence>
<gene>
    <name evidence="4" type="ORF">A2J79_005108</name>
    <name evidence="5" type="ORF">A5U30_005254</name>
    <name evidence="6" type="ORF">A5U30_005563</name>
    <name evidence="10" type="ORF">BMT50_14860</name>
    <name evidence="3" type="ORF">BRV02_005404</name>
    <name evidence="1" type="ORF">BTB68_005120</name>
    <name evidence="2" type="ORF">BTB68_005310</name>
    <name evidence="11" type="ORF">C9160_26845</name>
    <name evidence="8" type="ORF">JNA65_26260</name>
    <name evidence="7" type="ORF">JNA68_09295</name>
    <name evidence="9" type="ORF">R8G00_20990</name>
</gene>
<dbReference type="Proteomes" id="UP000555763">
    <property type="component" value="Unassembled WGS sequence"/>
</dbReference>
<protein>
    <submittedName>
        <fullName evidence="1">Uncharacterized protein</fullName>
    </submittedName>
</protein>
<reference evidence="3 15" key="4">
    <citation type="submission" date="2020-02" db="EMBL/GenBank/DDBJ databases">
        <authorList>
            <person name="Ashton P.M."/>
            <person name="Dallman T."/>
            <person name="Nair S."/>
            <person name="De Pinna E."/>
            <person name="Peters T."/>
            <person name="Grant K."/>
        </authorList>
    </citation>
    <scope>NUCLEOTIDE SEQUENCE</scope>
    <source>
        <strain evidence="3 15">188143</strain>
        <strain evidence="4">93335</strain>
    </source>
</reference>
<evidence type="ECO:0000313" key="2">
    <source>
        <dbReference type="EMBL" id="EFF8957206.1"/>
    </source>
</evidence>
<dbReference type="EMBL" id="MPGR01000001">
    <property type="protein sequence ID" value="OKB73963.1"/>
    <property type="molecule type" value="Genomic_DNA"/>
</dbReference>
<organism evidence="1 14">
    <name type="scientific">Escherichia coli</name>
    <dbReference type="NCBI Taxonomy" id="562"/>
    <lineage>
        <taxon>Bacteria</taxon>
        <taxon>Pseudomonadati</taxon>
        <taxon>Pseudomonadota</taxon>
        <taxon>Gammaproteobacteria</taxon>
        <taxon>Enterobacterales</taxon>
        <taxon>Enterobacteriaceae</taxon>
        <taxon>Escherichia</taxon>
    </lineage>
</organism>
<evidence type="ECO:0000313" key="10">
    <source>
        <dbReference type="EMBL" id="OKB73963.1"/>
    </source>
</evidence>
<reference evidence="10 12" key="1">
    <citation type="submission" date="2016-11" db="EMBL/GenBank/DDBJ databases">
        <title>Draft genome sequences of five Shigatoxin-producing Escherichia coli isolates harboring the new recently described Subtilase cytotoxin allelic variant subAB2-3.</title>
        <authorList>
            <person name="Tasara T."/>
            <person name="Fierz L."/>
            <person name="Klumpp J."/>
            <person name="Schmidt H."/>
            <person name="Stephan R."/>
        </authorList>
    </citation>
    <scope>NUCLEOTIDE SEQUENCE [LARGE SCALE GENOMIC DNA]</scope>
    <source>
        <strain evidence="10 12">453</strain>
    </source>
</reference>
<dbReference type="Proteomes" id="UP000655659">
    <property type="component" value="Unassembled WGS sequence"/>
</dbReference>
<dbReference type="Proteomes" id="UP000306700">
    <property type="component" value="Unassembled WGS sequence"/>
</dbReference>
<dbReference type="EMBL" id="RRNI01000104">
    <property type="protein sequence ID" value="TJH14930.1"/>
    <property type="molecule type" value="Genomic_DNA"/>
</dbReference>
<evidence type="ECO:0000313" key="7">
    <source>
        <dbReference type="EMBL" id="MBL6203396.1"/>
    </source>
</evidence>
<dbReference type="Proteomes" id="UP000615017">
    <property type="component" value="Unassembled WGS sequence"/>
</dbReference>
<reference evidence="14 16" key="3">
    <citation type="submission" date="2020-02" db="EMBL/GenBank/DDBJ databases">
        <authorList>
            <consortium name="PulseNet: The National Subtyping Network for Foodborne Disease Surveillance"/>
            <person name="Tarr C.L."/>
            <person name="Trees E."/>
            <person name="Katz L.S."/>
            <person name="Carleton-Romer H.A."/>
            <person name="Stroika S."/>
            <person name="Kucerova Z."/>
            <person name="Roache K.F."/>
            <person name="Sabol A.L."/>
            <person name="Besser J."/>
            <person name="Gerner-Smidt P."/>
        </authorList>
    </citation>
    <scope>NUCLEOTIDE SEQUENCE [LARGE SCALE GENOMIC DNA]</scope>
    <source>
        <strain evidence="5 16">PNUSAE002719</strain>
        <strain evidence="1 14">PNUSAE005278</strain>
    </source>
</reference>
<dbReference type="EMBL" id="JAETYU010000009">
    <property type="protein sequence ID" value="MBL6203396.1"/>
    <property type="molecule type" value="Genomic_DNA"/>
</dbReference>
<dbReference type="Proteomes" id="UP000534332">
    <property type="component" value="Unassembled WGS sequence"/>
</dbReference>
<evidence type="ECO:0000313" key="3">
    <source>
        <dbReference type="EMBL" id="EFG2164180.1"/>
    </source>
</evidence>
<accession>A0A085P7C9</accession>
<dbReference type="EMBL" id="AATCLQ010000090">
    <property type="protein sequence ID" value="EFJ6484655.1"/>
    <property type="molecule type" value="Genomic_DNA"/>
</dbReference>
<evidence type="ECO:0000313" key="8">
    <source>
        <dbReference type="EMBL" id="MBL6237349.1"/>
    </source>
</evidence>
<reference evidence="11 13" key="2">
    <citation type="submission" date="2018-12" db="EMBL/GenBank/DDBJ databases">
        <title>Food and Water Safety Consortium.</title>
        <authorList>
            <person name="Tyson S."/>
            <person name="Peterson C.-L."/>
            <person name="Olson A."/>
            <person name="Tyler S."/>
            <person name="Cabral J."/>
            <person name="Lynch T."/>
            <person name="Knox N."/>
            <person name="Van Domselaar G."/>
            <person name="Graham M."/>
        </authorList>
    </citation>
    <scope>NUCLEOTIDE SEQUENCE [LARGE SCALE GENOMIC DNA]</scope>
    <source>
        <strain evidence="11 13">FWSEC0384</strain>
    </source>
</reference>
<comment type="caution">
    <text evidence="1">The sequence shown here is derived from an EMBL/GenBank/DDBJ whole genome shotgun (WGS) entry which is preliminary data.</text>
</comment>
<dbReference type="Proteomes" id="UP000524010">
    <property type="component" value="Unassembled WGS sequence"/>
</dbReference>
<dbReference type="EMBL" id="AASRHK010000124">
    <property type="protein sequence ID" value="EFF8957025.1"/>
    <property type="molecule type" value="Genomic_DNA"/>
</dbReference>
<dbReference type="Proteomes" id="UP000711811">
    <property type="component" value="Unassembled WGS sequence"/>
</dbReference>
<evidence type="ECO:0000313" key="6">
    <source>
        <dbReference type="EMBL" id="EFM8157726.1"/>
    </source>
</evidence>
<sequence>MWILIFWLSSPFNVSSGDARQPTLAVHSQEFRTEKACRDAFSALKKENVGEFALRGVCVPGGE</sequence>
<proteinExistence type="predicted"/>
<dbReference type="RefSeq" id="WP_000264907.1">
    <property type="nucleotide sequence ID" value="NZ_AP024130.1"/>
</dbReference>
<dbReference type="EMBL" id="AASRHK010000170">
    <property type="protein sequence ID" value="EFF8957206.1"/>
    <property type="molecule type" value="Genomic_DNA"/>
</dbReference>
<evidence type="ECO:0000313" key="17">
    <source>
        <dbReference type="Proteomes" id="UP000615017"/>
    </source>
</evidence>
<dbReference type="EMBL" id="JAWPMK010000002">
    <property type="protein sequence ID" value="MDW9351996.1"/>
    <property type="molecule type" value="Genomic_DNA"/>
</dbReference>
<dbReference type="EMBL" id="AATLZG010000077">
    <property type="protein sequence ID" value="EFM8157445.1"/>
    <property type="molecule type" value="Genomic_DNA"/>
</dbReference>
<dbReference type="AlphaFoldDB" id="A0A085P7C9"/>
<reference evidence="9" key="6">
    <citation type="submission" date="2023-10" db="EMBL/GenBank/DDBJ databases">
        <title>Draft Genome Sequence of a Shiga toxin-producing Escherichia coli strain from deer meat showing an IS-element integration in the B-subunit of the Shiga toxin Stx2b gene.</title>
        <authorList>
            <person name="Projahn M."/>
            <person name="Borowiak M."/>
        </authorList>
    </citation>
    <scope>NUCLEOTIDE SEQUENCE</scope>
    <source>
        <strain evidence="9">BfR-EC-18960</strain>
    </source>
</reference>
<evidence type="ECO:0000313" key="4">
    <source>
        <dbReference type="EMBL" id="EFJ6484655.1"/>
    </source>
</evidence>
<evidence type="ECO:0000313" key="15">
    <source>
        <dbReference type="Proteomes" id="UP000534332"/>
    </source>
</evidence>
<evidence type="ECO:0000313" key="14">
    <source>
        <dbReference type="Proteomes" id="UP000524010"/>
    </source>
</evidence>
<dbReference type="EMBL" id="AATLZG010000136">
    <property type="protein sequence ID" value="EFM8157726.1"/>
    <property type="molecule type" value="Genomic_DNA"/>
</dbReference>
<evidence type="ECO:0000313" key="12">
    <source>
        <dbReference type="Proteomes" id="UP000186595"/>
    </source>
</evidence>
<evidence type="ECO:0000313" key="1">
    <source>
        <dbReference type="EMBL" id="EFF8957025.1"/>
    </source>
</evidence>
<reference evidence="7 17" key="5">
    <citation type="submission" date="2021-01" db="EMBL/GenBank/DDBJ databases">
        <title>Genomes of Escherichia coli STEC strains from raw meat-based diets for companion animals.</title>
        <authorList>
            <person name="Stevens M.J.A."/>
            <person name="Stephan R."/>
        </authorList>
    </citation>
    <scope>NUCLEOTIDE SEQUENCE</scope>
    <source>
        <strain evidence="7">ATC7-7</strain>
        <strain evidence="8 17">LSC1-58</strain>
    </source>
</reference>
<dbReference type="Proteomes" id="UP001271591">
    <property type="component" value="Unassembled WGS sequence"/>
</dbReference>
<evidence type="ECO:0000313" key="5">
    <source>
        <dbReference type="EMBL" id="EFM8157445.1"/>
    </source>
</evidence>
<name>A0A085P7C9_ECOLX</name>
<dbReference type="Proteomes" id="UP000186595">
    <property type="component" value="Unassembled WGS sequence"/>
</dbReference>
<evidence type="ECO:0000313" key="9">
    <source>
        <dbReference type="EMBL" id="MDW9351996.1"/>
    </source>
</evidence>